<sequence length="435" mass="46924">MSPAGRFVFPAAWPPVPGLTDRVRKLSSAGRLRTALDLVLGTLRREPGNPDAMANALLLLSTSRRAEEEMAEPATRSQLSSALVAPLATVCGGCGRFWYSAEVLLQSPKQAHMDPDGVQCPACRFTRCADCIGLHGLVVPDVPCPSPGCAGKLGACLTPTGRPGVVVVDPDDIERILVARDGPILPDRNEALGITMEYVPILAEDEPLIMRCRVGPDAAHTRSFPAAEHPADEILPAIVAEFEARALLSPGAATRSTCLRLPGDDEADGWYLAVVTAPPSLPWDAEHDDARRLLRAHLDRLHRACPGEAAPGRETLGAGHLLDFTADLLLQARRETERTGQVALRTRLASRCVIAVTAVPVSDPAVARTFFPGGYDRYVSWLAGAWNLPHPGLALAHWIDCSDARDQRLHLTFFPADQSERAWLATDLLDQRDDS</sequence>
<organism evidence="1 2">
    <name type="scientific">Actinoplanes octamycinicus</name>
    <dbReference type="NCBI Taxonomy" id="135948"/>
    <lineage>
        <taxon>Bacteria</taxon>
        <taxon>Bacillati</taxon>
        <taxon>Actinomycetota</taxon>
        <taxon>Actinomycetes</taxon>
        <taxon>Micromonosporales</taxon>
        <taxon>Micromonosporaceae</taxon>
        <taxon>Actinoplanes</taxon>
    </lineage>
</organism>
<protein>
    <submittedName>
        <fullName evidence="1">Uncharacterized protein</fullName>
    </submittedName>
</protein>
<dbReference type="RefSeq" id="WP_185043063.1">
    <property type="nucleotide sequence ID" value="NZ_BAABFG010000005.1"/>
</dbReference>
<evidence type="ECO:0000313" key="2">
    <source>
        <dbReference type="Proteomes" id="UP000546162"/>
    </source>
</evidence>
<comment type="caution">
    <text evidence="1">The sequence shown here is derived from an EMBL/GenBank/DDBJ whole genome shotgun (WGS) entry which is preliminary data.</text>
</comment>
<reference evidence="1 2" key="1">
    <citation type="submission" date="2020-08" db="EMBL/GenBank/DDBJ databases">
        <title>Sequencing the genomes of 1000 actinobacteria strains.</title>
        <authorList>
            <person name="Klenk H.-P."/>
        </authorList>
    </citation>
    <scope>NUCLEOTIDE SEQUENCE [LARGE SCALE GENOMIC DNA]</scope>
    <source>
        <strain evidence="1 2">DSM 45809</strain>
    </source>
</reference>
<dbReference type="Proteomes" id="UP000546162">
    <property type="component" value="Unassembled WGS sequence"/>
</dbReference>
<proteinExistence type="predicted"/>
<name>A0A7W7H2J1_9ACTN</name>
<dbReference type="AlphaFoldDB" id="A0A7W7H2J1"/>
<evidence type="ECO:0000313" key="1">
    <source>
        <dbReference type="EMBL" id="MBB4742733.1"/>
    </source>
</evidence>
<accession>A0A7W7H2J1</accession>
<dbReference type="EMBL" id="JACHNB010000001">
    <property type="protein sequence ID" value="MBB4742733.1"/>
    <property type="molecule type" value="Genomic_DNA"/>
</dbReference>
<gene>
    <name evidence="1" type="ORF">BJY16_006192</name>
</gene>
<keyword evidence="2" id="KW-1185">Reference proteome</keyword>